<evidence type="ECO:0000313" key="1">
    <source>
        <dbReference type="EMBL" id="KAJ9088330.1"/>
    </source>
</evidence>
<proteinExistence type="predicted"/>
<sequence length="481" mass="55094">MILEEQQIIQLKGYLLSALEAISDADNDALSEYIVALIRNNKSFLQIKKDCQEQLEEFLEANTMEFVSKLFNWLESLDKLKLENSYLNKPMLTNEEEVANNLKSQNQQSAAAFLVTPNPIKSEVQNFYVEKSNTWVPSPGKNYIHWSRQALQRCPDYEEKGFCLKAESCPFSHGTDVIALNNTDLYNKKVHNPSNLDSIDNSKKSMQDDYDPSSPYVGGHHRGYSQGSKSYCGHHGGFQHNRGNQHYSVVNSYSQRGYFANSSTVLVLQNIPNERYSQEVIKEYFNRFGEVSSVELDKYQLKAEIEFKTEDVALKAYTSPEPIFGNHFVKLYWKHLPNKHTPMLQGHHHVSTAPNPEAELARKQRLLHKKKTELVAKQLEEQKKLLELVDNPNLSGEDCKSMLASLNNITTYISETLTSLSKSNQLEKSVSIKTEEPVKTNFAHTPMKKTTPRNNPTSNKWTPKMKAPYLQYSIDNRPKVF</sequence>
<keyword evidence="2" id="KW-1185">Reference proteome</keyword>
<evidence type="ECO:0000313" key="2">
    <source>
        <dbReference type="Proteomes" id="UP001165960"/>
    </source>
</evidence>
<protein>
    <submittedName>
        <fullName evidence="1">Uncharacterized protein</fullName>
    </submittedName>
</protein>
<gene>
    <name evidence="1" type="ORF">DSO57_1024152</name>
</gene>
<comment type="caution">
    <text evidence="1">The sequence shown here is derived from an EMBL/GenBank/DDBJ whole genome shotgun (WGS) entry which is preliminary data.</text>
</comment>
<dbReference type="Proteomes" id="UP001165960">
    <property type="component" value="Unassembled WGS sequence"/>
</dbReference>
<organism evidence="1 2">
    <name type="scientific">Entomophthora muscae</name>
    <dbReference type="NCBI Taxonomy" id="34485"/>
    <lineage>
        <taxon>Eukaryota</taxon>
        <taxon>Fungi</taxon>
        <taxon>Fungi incertae sedis</taxon>
        <taxon>Zoopagomycota</taxon>
        <taxon>Entomophthoromycotina</taxon>
        <taxon>Entomophthoromycetes</taxon>
        <taxon>Entomophthorales</taxon>
        <taxon>Entomophthoraceae</taxon>
        <taxon>Entomophthora</taxon>
    </lineage>
</organism>
<accession>A0ACC2UMJ7</accession>
<reference evidence="1" key="1">
    <citation type="submission" date="2022-04" db="EMBL/GenBank/DDBJ databases">
        <title>Genome of the entomopathogenic fungus Entomophthora muscae.</title>
        <authorList>
            <person name="Elya C."/>
            <person name="Lovett B.R."/>
            <person name="Lee E."/>
            <person name="Macias A.M."/>
            <person name="Hajek A.E."/>
            <person name="De Bivort B.L."/>
            <person name="Kasson M.T."/>
            <person name="De Fine Licht H.H."/>
            <person name="Stajich J.E."/>
        </authorList>
    </citation>
    <scope>NUCLEOTIDE SEQUENCE</scope>
    <source>
        <strain evidence="1">Berkeley</strain>
    </source>
</reference>
<dbReference type="EMBL" id="QTSX02000129">
    <property type="protein sequence ID" value="KAJ9088330.1"/>
    <property type="molecule type" value="Genomic_DNA"/>
</dbReference>
<name>A0ACC2UMJ7_9FUNG</name>